<evidence type="ECO:0000256" key="7">
    <source>
        <dbReference type="SAM" id="MobiDB-lite"/>
    </source>
</evidence>
<dbReference type="InterPro" id="IPR011701">
    <property type="entry name" value="MFS"/>
</dbReference>
<feature type="region of interest" description="Disordered" evidence="7">
    <location>
        <begin position="453"/>
        <end position="482"/>
    </location>
</feature>
<feature type="transmembrane region" description="Helical" evidence="8">
    <location>
        <begin position="270"/>
        <end position="294"/>
    </location>
</feature>
<protein>
    <recommendedName>
        <fullName evidence="11">Pantothenate transporter liz1</fullName>
    </recommendedName>
</protein>
<gene>
    <name evidence="9" type="ORF">N0V93_001152</name>
</gene>
<dbReference type="SUPFAM" id="SSF103473">
    <property type="entry name" value="MFS general substrate transporter"/>
    <property type="match status" value="1"/>
</dbReference>
<dbReference type="Pfam" id="PF07690">
    <property type="entry name" value="MFS_1"/>
    <property type="match status" value="1"/>
</dbReference>
<proteinExistence type="inferred from homology"/>
<reference evidence="9" key="1">
    <citation type="submission" date="2022-10" db="EMBL/GenBank/DDBJ databases">
        <title>Tapping the CABI collections for fungal endophytes: first genome assemblies for Collariella, Neodidymelliopsis, Ascochyta clinopodiicola, Didymella pomorum, Didymosphaeria variabile, Neocosmospora piperis and Neocucurbitaria cava.</title>
        <authorList>
            <person name="Hill R."/>
        </authorList>
    </citation>
    <scope>NUCLEOTIDE SEQUENCE</scope>
    <source>
        <strain evidence="9">IMI 355082</strain>
    </source>
</reference>
<evidence type="ECO:0000256" key="2">
    <source>
        <dbReference type="ARBA" id="ARBA00022448"/>
    </source>
</evidence>
<keyword evidence="3 8" id="KW-0812">Transmembrane</keyword>
<keyword evidence="4 8" id="KW-1133">Transmembrane helix</keyword>
<evidence type="ECO:0008006" key="11">
    <source>
        <dbReference type="Google" id="ProtNLM"/>
    </source>
</evidence>
<feature type="transmembrane region" description="Helical" evidence="8">
    <location>
        <begin position="431"/>
        <end position="449"/>
    </location>
</feature>
<feature type="transmembrane region" description="Helical" evidence="8">
    <location>
        <begin position="201"/>
        <end position="221"/>
    </location>
</feature>
<keyword evidence="10" id="KW-1185">Reference proteome</keyword>
<dbReference type="EMBL" id="JAPEVB010000001">
    <property type="protein sequence ID" value="KAJ4396930.1"/>
    <property type="molecule type" value="Genomic_DNA"/>
</dbReference>
<organism evidence="9 10">
    <name type="scientific">Gnomoniopsis smithogilvyi</name>
    <dbReference type="NCBI Taxonomy" id="1191159"/>
    <lineage>
        <taxon>Eukaryota</taxon>
        <taxon>Fungi</taxon>
        <taxon>Dikarya</taxon>
        <taxon>Ascomycota</taxon>
        <taxon>Pezizomycotina</taxon>
        <taxon>Sordariomycetes</taxon>
        <taxon>Sordariomycetidae</taxon>
        <taxon>Diaporthales</taxon>
        <taxon>Gnomoniaceae</taxon>
        <taxon>Gnomoniopsis</taxon>
    </lineage>
</organism>
<evidence type="ECO:0000256" key="1">
    <source>
        <dbReference type="ARBA" id="ARBA00004141"/>
    </source>
</evidence>
<sequence>MAEPDEREPKKNFRSFIWDSDTHLKTPEERKLLRKLDFSILTIGCIGFFLKYLDQSNLANAYVSGMQEDLSMYGNQYTYAGTAYTCAYAVMQIPSTLIIQHVRPSFWLGFMEIGWGAFTFAQAGMSNYNQLYAFRFLVGFFESSWFPCMLFVMGSWYTKTELAKKNCIVPHGFSRGKRREWISPAVYDSLDGVHGLAGWRWLYLICGCMTVPVGLVTFFFLPDTPHKTRAWFLTQDDKDLALRRVEEAGKAAPAKLTWRKAGRILRGWKWWLFVLGYVLYGSSCQNSSYFAIWLKSAGFSVDLRNIIPTGTSLISGFCVVMWGFLSDYTGSRFAFVLVPLIYGLLPTGILAFWPASLALKEFAFLTAGVQLMTAVFYTWASEVCADDNEERALVIGSMNGFQYAVAAWLPIVTFPQLDAPTFRKGFPSTFGLDFAAIVCVIITQCFVIGDRNRKTPESATGDPQSSSEIIQDDQYLHSDNKTPVKELDIHEIKKASSA</sequence>
<dbReference type="PANTHER" id="PTHR43791">
    <property type="entry name" value="PERMEASE-RELATED"/>
    <property type="match status" value="1"/>
</dbReference>
<accession>A0A9W8Z370</accession>
<dbReference type="Proteomes" id="UP001140453">
    <property type="component" value="Unassembled WGS sequence"/>
</dbReference>
<name>A0A9W8Z370_9PEZI</name>
<dbReference type="PANTHER" id="PTHR43791:SF39">
    <property type="entry name" value="TRANSPORTER LIZ1_SEO1, PUTATIVE (AFU_ORTHOLOGUE AFUA_3G00980)-RELATED"/>
    <property type="match status" value="1"/>
</dbReference>
<keyword evidence="5 8" id="KW-0472">Membrane</keyword>
<comment type="caution">
    <text evidence="9">The sequence shown here is derived from an EMBL/GenBank/DDBJ whole genome shotgun (WGS) entry which is preliminary data.</text>
</comment>
<dbReference type="OrthoDB" id="3639251at2759"/>
<dbReference type="GO" id="GO:0016020">
    <property type="term" value="C:membrane"/>
    <property type="evidence" value="ECO:0007669"/>
    <property type="project" value="UniProtKB-SubCell"/>
</dbReference>
<evidence type="ECO:0000256" key="8">
    <source>
        <dbReference type="SAM" id="Phobius"/>
    </source>
</evidence>
<dbReference type="GO" id="GO:0022857">
    <property type="term" value="F:transmembrane transporter activity"/>
    <property type="evidence" value="ECO:0007669"/>
    <property type="project" value="InterPro"/>
</dbReference>
<feature type="transmembrane region" description="Helical" evidence="8">
    <location>
        <begin position="306"/>
        <end position="326"/>
    </location>
</feature>
<comment type="subcellular location">
    <subcellularLocation>
        <location evidence="1">Membrane</location>
        <topology evidence="1">Multi-pass membrane protein</topology>
    </subcellularLocation>
</comment>
<dbReference type="Gene3D" id="1.20.1250.20">
    <property type="entry name" value="MFS general substrate transporter like domains"/>
    <property type="match status" value="2"/>
</dbReference>
<feature type="transmembrane region" description="Helical" evidence="8">
    <location>
        <begin position="136"/>
        <end position="157"/>
    </location>
</feature>
<dbReference type="InterPro" id="IPR036259">
    <property type="entry name" value="MFS_trans_sf"/>
</dbReference>
<evidence type="ECO:0000313" key="9">
    <source>
        <dbReference type="EMBL" id="KAJ4396930.1"/>
    </source>
</evidence>
<feature type="transmembrane region" description="Helical" evidence="8">
    <location>
        <begin position="333"/>
        <end position="356"/>
    </location>
</feature>
<evidence type="ECO:0000256" key="4">
    <source>
        <dbReference type="ARBA" id="ARBA00022989"/>
    </source>
</evidence>
<dbReference type="AlphaFoldDB" id="A0A9W8Z370"/>
<evidence type="ECO:0000256" key="3">
    <source>
        <dbReference type="ARBA" id="ARBA00022692"/>
    </source>
</evidence>
<feature type="transmembrane region" description="Helical" evidence="8">
    <location>
        <begin position="392"/>
        <end position="411"/>
    </location>
</feature>
<evidence type="ECO:0000256" key="6">
    <source>
        <dbReference type="ARBA" id="ARBA00037968"/>
    </source>
</evidence>
<feature type="transmembrane region" description="Helical" evidence="8">
    <location>
        <begin position="362"/>
        <end position="380"/>
    </location>
</feature>
<evidence type="ECO:0000313" key="10">
    <source>
        <dbReference type="Proteomes" id="UP001140453"/>
    </source>
</evidence>
<evidence type="ECO:0000256" key="5">
    <source>
        <dbReference type="ARBA" id="ARBA00023136"/>
    </source>
</evidence>
<feature type="compositionally biased region" description="Polar residues" evidence="7">
    <location>
        <begin position="457"/>
        <end position="469"/>
    </location>
</feature>
<keyword evidence="2" id="KW-0813">Transport</keyword>
<dbReference type="FunFam" id="1.20.1250.20:FF:000065">
    <property type="entry name" value="Putative MFS pantothenate transporter"/>
    <property type="match status" value="1"/>
</dbReference>
<comment type="similarity">
    <text evidence="6">Belongs to the major facilitator superfamily. Allantoate permease family.</text>
</comment>